<feature type="region of interest" description="Disordered" evidence="1">
    <location>
        <begin position="39"/>
        <end position="76"/>
    </location>
</feature>
<comment type="caution">
    <text evidence="2">The sequence shown here is derived from an EMBL/GenBank/DDBJ whole genome shotgun (WGS) entry which is preliminary data.</text>
</comment>
<protein>
    <submittedName>
        <fullName evidence="2">DUF664 domain-containing protein</fullName>
    </submittedName>
</protein>
<dbReference type="InterPro" id="IPR007061">
    <property type="entry name" value="MST-like"/>
</dbReference>
<dbReference type="Proteomes" id="UP000268291">
    <property type="component" value="Unassembled WGS sequence"/>
</dbReference>
<sequence>MTASSFATSATGRRCASACRPRATRGREREPLFADLATMFAHPEGSRDDRATTTTSPNERPSMRHQHADSGVTTRGDLDARIEQYRDLILRSLDGLSDDRARATVVDGRPSLLGIVRHTAYVEGVWFGEAITGRPLSDLGLPRATANSWKTRKTDTIASVTEHCRQIHAHSRQNLAGLDLDDVVSGRGRRTIMSIYTHVLSELAWNTGQLDIVRALHHGEGRPGA</sequence>
<dbReference type="SUPFAM" id="SSF109854">
    <property type="entry name" value="DinB/YfiT-like putative metalloenzymes"/>
    <property type="match status" value="1"/>
</dbReference>
<evidence type="ECO:0000313" key="2">
    <source>
        <dbReference type="EMBL" id="RUQ84651.1"/>
    </source>
</evidence>
<evidence type="ECO:0000313" key="3">
    <source>
        <dbReference type="Proteomes" id="UP000268291"/>
    </source>
</evidence>
<gene>
    <name evidence="2" type="ORF">ELQ93_13705</name>
</gene>
<dbReference type="EMBL" id="RZGY01000002">
    <property type="protein sequence ID" value="RUQ84651.1"/>
    <property type="molecule type" value="Genomic_DNA"/>
</dbReference>
<name>A0ABY0C5S7_9MICO</name>
<dbReference type="Pfam" id="PF04978">
    <property type="entry name" value="MST"/>
    <property type="match status" value="1"/>
</dbReference>
<evidence type="ECO:0000256" key="1">
    <source>
        <dbReference type="SAM" id="MobiDB-lite"/>
    </source>
</evidence>
<reference evidence="2 3" key="1">
    <citation type="submission" date="2018-12" db="EMBL/GenBank/DDBJ databases">
        <authorList>
            <person name="hu s."/>
            <person name="Xu Y."/>
            <person name="Xu B."/>
            <person name="Li F."/>
        </authorList>
    </citation>
    <scope>NUCLEOTIDE SEQUENCE [LARGE SCALE GENOMIC DNA]</scope>
    <source>
        <strain evidence="2 3">KSW2-17</strain>
    </source>
</reference>
<keyword evidence="3" id="KW-1185">Reference proteome</keyword>
<organism evidence="2 3">
    <name type="scientific">Labedella gwakjiensis</name>
    <dbReference type="NCBI Taxonomy" id="390269"/>
    <lineage>
        <taxon>Bacteria</taxon>
        <taxon>Bacillati</taxon>
        <taxon>Actinomycetota</taxon>
        <taxon>Actinomycetes</taxon>
        <taxon>Micrococcales</taxon>
        <taxon>Microbacteriaceae</taxon>
        <taxon>Labedella</taxon>
    </lineage>
</organism>
<dbReference type="InterPro" id="IPR034660">
    <property type="entry name" value="DinB/YfiT-like"/>
</dbReference>
<accession>A0ABY0C5S7</accession>
<proteinExistence type="predicted"/>
<dbReference type="Gene3D" id="1.20.120.450">
    <property type="entry name" value="dinb family like domain"/>
    <property type="match status" value="1"/>
</dbReference>